<sequence length="113" mass="12916">MKISLKHQTTEHSNAPSCKVSEHHLNDPMMDCAIAKISGRYPETRRVVNLQCNELVYVFQGEGKVVVNHMEHKLSAGDAVLIEAGEKYYWEGDMQLFISCRPAWSMEQHQLVD</sequence>
<reference evidence="3 4" key="1">
    <citation type="submission" date="2015-11" db="EMBL/GenBank/DDBJ databases">
        <title>Genomic analysis of 38 Legionella species identifies large and diverse effector repertoires.</title>
        <authorList>
            <person name="Burstein D."/>
            <person name="Amaro F."/>
            <person name="Zusman T."/>
            <person name="Lifshitz Z."/>
            <person name="Cohen O."/>
            <person name="Gilbert J.A."/>
            <person name="Pupko T."/>
            <person name="Shuman H.A."/>
            <person name="Segal G."/>
        </authorList>
    </citation>
    <scope>NUCLEOTIDE SEQUENCE [LARGE SCALE GENOMIC DNA]</scope>
    <source>
        <strain evidence="3 4">IMVS3376</strain>
    </source>
</reference>
<dbReference type="AlphaFoldDB" id="A0A0W0ZMK0"/>
<accession>A0A0W0ZMK0</accession>
<name>A0A0W0ZMK0_9GAMM</name>
<dbReference type="PATRIC" id="fig|947033.5.peg.850"/>
<keyword evidence="4" id="KW-1185">Reference proteome</keyword>
<evidence type="ECO:0000259" key="2">
    <source>
        <dbReference type="Pfam" id="PF07883"/>
    </source>
</evidence>
<dbReference type="InterPro" id="IPR014710">
    <property type="entry name" value="RmlC-like_jellyroll"/>
</dbReference>
<evidence type="ECO:0000313" key="3">
    <source>
        <dbReference type="EMBL" id="KTD70192.1"/>
    </source>
</evidence>
<dbReference type="Pfam" id="PF07883">
    <property type="entry name" value="Cupin_2"/>
    <property type="match status" value="1"/>
</dbReference>
<dbReference type="SUPFAM" id="SSF51182">
    <property type="entry name" value="RmlC-like cupins"/>
    <property type="match status" value="1"/>
</dbReference>
<dbReference type="Gene3D" id="2.60.120.10">
    <property type="entry name" value="Jelly Rolls"/>
    <property type="match status" value="1"/>
</dbReference>
<dbReference type="InterPro" id="IPR013096">
    <property type="entry name" value="Cupin_2"/>
</dbReference>
<dbReference type="Proteomes" id="UP000054926">
    <property type="component" value="Unassembled WGS sequence"/>
</dbReference>
<dbReference type="RefSeq" id="WP_058509795.1">
    <property type="nucleotide sequence ID" value="NZ_DAIOMV010000024.1"/>
</dbReference>
<dbReference type="EMBL" id="LNYY01000016">
    <property type="protein sequence ID" value="KTD70192.1"/>
    <property type="molecule type" value="Genomic_DNA"/>
</dbReference>
<dbReference type="OrthoDB" id="5638091at2"/>
<dbReference type="InterPro" id="IPR011051">
    <property type="entry name" value="RmlC_Cupin_sf"/>
</dbReference>
<proteinExistence type="predicted"/>
<feature type="domain" description="Cupin type-2" evidence="2">
    <location>
        <begin position="54"/>
        <end position="90"/>
    </location>
</feature>
<organism evidence="3 4">
    <name type="scientific">Legionella steelei</name>
    <dbReference type="NCBI Taxonomy" id="947033"/>
    <lineage>
        <taxon>Bacteria</taxon>
        <taxon>Pseudomonadati</taxon>
        <taxon>Pseudomonadota</taxon>
        <taxon>Gammaproteobacteria</taxon>
        <taxon>Legionellales</taxon>
        <taxon>Legionellaceae</taxon>
        <taxon>Legionella</taxon>
    </lineage>
</organism>
<gene>
    <name evidence="3" type="ORF">Lste_0796</name>
</gene>
<protein>
    <submittedName>
        <fullName evidence="3">Cupin domain protein</fullName>
    </submittedName>
</protein>
<comment type="caution">
    <text evidence="3">The sequence shown here is derived from an EMBL/GenBank/DDBJ whole genome shotgun (WGS) entry which is preliminary data.</text>
</comment>
<feature type="region of interest" description="Disordered" evidence="1">
    <location>
        <begin position="1"/>
        <end position="20"/>
    </location>
</feature>
<evidence type="ECO:0000313" key="4">
    <source>
        <dbReference type="Proteomes" id="UP000054926"/>
    </source>
</evidence>
<evidence type="ECO:0000256" key="1">
    <source>
        <dbReference type="SAM" id="MobiDB-lite"/>
    </source>
</evidence>